<evidence type="ECO:0000256" key="3">
    <source>
        <dbReference type="ARBA" id="ARBA00012071"/>
    </source>
</evidence>
<dbReference type="PANTHER" id="PTHR42724">
    <property type="entry name" value="TETRAACYLDISACCHARIDE 4'-KINASE"/>
    <property type="match status" value="1"/>
</dbReference>
<evidence type="ECO:0000256" key="4">
    <source>
        <dbReference type="ARBA" id="ARBA00016436"/>
    </source>
</evidence>
<evidence type="ECO:0000256" key="10">
    <source>
        <dbReference type="ARBA" id="ARBA00022840"/>
    </source>
</evidence>
<evidence type="ECO:0000256" key="9">
    <source>
        <dbReference type="ARBA" id="ARBA00022777"/>
    </source>
</evidence>
<evidence type="ECO:0000256" key="13">
    <source>
        <dbReference type="HAMAP-Rule" id="MF_00409"/>
    </source>
</evidence>
<dbReference type="AlphaFoldDB" id="A0A4R8IPS3"/>
<keyword evidence="14" id="KW-1133">Transmembrane helix</keyword>
<dbReference type="HAMAP" id="MF_00409">
    <property type="entry name" value="LpxK"/>
    <property type="match status" value="1"/>
</dbReference>
<keyword evidence="5 13" id="KW-0444">Lipid biosynthesis</keyword>
<sequence>MLQQKLQVIWEKRSLWASLLLPLSGLFCLVVGLRRYAYRKGFLSRTRMPVPVIVVGNITTGGTGKTPLVIAVISILKQAGFKPGVISRGYGGKASSWPQQVRPDADPVIVGDEPVIISRRTGCPMAVGPDRVEAAHSLLAHHDCDILISDDGLQHYALEREVEVVVVDGVRRFGNGWCLPAGPLREPVSRLNEADLIVTNSVPVGDEYPMDYVGRQWVNVKDNSRTAEMAQFAGQRIHAIAGVGNPQRFFNMLRSEGLDVIEHTYPDHHVFRSDDFDFEERQPILMTEKDAVKCERLELDDAWYVPIQATIEKKFHYHLLNVLEAKRGHKTA</sequence>
<keyword evidence="14" id="KW-0812">Transmembrane</keyword>
<gene>
    <name evidence="13" type="primary">lpxK</name>
    <name evidence="15" type="ORF">EDC23_1326</name>
</gene>
<evidence type="ECO:0000256" key="14">
    <source>
        <dbReference type="SAM" id="Phobius"/>
    </source>
</evidence>
<dbReference type="InterPro" id="IPR003758">
    <property type="entry name" value="LpxK"/>
</dbReference>
<feature type="transmembrane region" description="Helical" evidence="14">
    <location>
        <begin position="15"/>
        <end position="37"/>
    </location>
</feature>
<keyword evidence="8 13" id="KW-0547">Nucleotide-binding</keyword>
<evidence type="ECO:0000256" key="5">
    <source>
        <dbReference type="ARBA" id="ARBA00022516"/>
    </source>
</evidence>
<evidence type="ECO:0000313" key="16">
    <source>
        <dbReference type="Proteomes" id="UP000294914"/>
    </source>
</evidence>
<proteinExistence type="inferred from homology"/>
<dbReference type="EMBL" id="SOQX01000002">
    <property type="protein sequence ID" value="TDY02942.1"/>
    <property type="molecule type" value="Genomic_DNA"/>
</dbReference>
<dbReference type="GO" id="GO:0009244">
    <property type="term" value="P:lipopolysaccharide core region biosynthetic process"/>
    <property type="evidence" value="ECO:0007669"/>
    <property type="project" value="TreeGrafter"/>
</dbReference>
<comment type="catalytic activity">
    <reaction evidence="13">
        <text>a lipid A disaccharide + ATP = a lipid IVA + ADP + H(+)</text>
        <dbReference type="Rhea" id="RHEA:67840"/>
        <dbReference type="ChEBI" id="CHEBI:15378"/>
        <dbReference type="ChEBI" id="CHEBI:30616"/>
        <dbReference type="ChEBI" id="CHEBI:176343"/>
        <dbReference type="ChEBI" id="CHEBI:176425"/>
        <dbReference type="ChEBI" id="CHEBI:456216"/>
        <dbReference type="EC" id="2.7.1.130"/>
    </reaction>
</comment>
<keyword evidence="10 13" id="KW-0067">ATP-binding</keyword>
<dbReference type="OrthoDB" id="9766423at2"/>
<reference evidence="15 16" key="1">
    <citation type="submission" date="2019-03" db="EMBL/GenBank/DDBJ databases">
        <title>Genomic Encyclopedia of Type Strains, Phase IV (KMG-IV): sequencing the most valuable type-strain genomes for metagenomic binning, comparative biology and taxonomic classification.</title>
        <authorList>
            <person name="Goeker M."/>
        </authorList>
    </citation>
    <scope>NUCLEOTIDE SEQUENCE [LARGE SCALE GENOMIC DNA]</scope>
    <source>
        <strain evidence="15 16">DSM 16326</strain>
    </source>
</reference>
<keyword evidence="16" id="KW-1185">Reference proteome</keyword>
<keyword evidence="7 13" id="KW-0808">Transferase</keyword>
<dbReference type="GO" id="GO:0005886">
    <property type="term" value="C:plasma membrane"/>
    <property type="evidence" value="ECO:0007669"/>
    <property type="project" value="TreeGrafter"/>
</dbReference>
<keyword evidence="9 13" id="KW-0418">Kinase</keyword>
<protein>
    <recommendedName>
        <fullName evidence="4 13">Tetraacyldisaccharide 4'-kinase</fullName>
        <ecNumber evidence="3 13">2.7.1.130</ecNumber>
    </recommendedName>
    <alternativeName>
        <fullName evidence="12 13">Lipid A 4'-kinase</fullName>
    </alternativeName>
</protein>
<evidence type="ECO:0000256" key="2">
    <source>
        <dbReference type="ARBA" id="ARBA00004870"/>
    </source>
</evidence>
<dbReference type="Pfam" id="PF02606">
    <property type="entry name" value="LpxK"/>
    <property type="match status" value="1"/>
</dbReference>
<dbReference type="EC" id="2.7.1.130" evidence="3 13"/>
<keyword evidence="14" id="KW-0472">Membrane</keyword>
<dbReference type="InterPro" id="IPR027417">
    <property type="entry name" value="P-loop_NTPase"/>
</dbReference>
<feature type="binding site" evidence="13">
    <location>
        <begin position="59"/>
        <end position="66"/>
    </location>
    <ligand>
        <name>ATP</name>
        <dbReference type="ChEBI" id="CHEBI:30616"/>
    </ligand>
</feature>
<dbReference type="SUPFAM" id="SSF52540">
    <property type="entry name" value="P-loop containing nucleoside triphosphate hydrolases"/>
    <property type="match status" value="1"/>
</dbReference>
<keyword evidence="11 13" id="KW-0443">Lipid metabolism</keyword>
<dbReference type="RefSeq" id="WP_134082220.1">
    <property type="nucleotide sequence ID" value="NZ_SOQX01000002.1"/>
</dbReference>
<dbReference type="NCBIfam" id="TIGR00682">
    <property type="entry name" value="lpxK"/>
    <property type="match status" value="1"/>
</dbReference>
<accession>A0A4R8IPS3</accession>
<comment type="function">
    <text evidence="1 13">Transfers the gamma-phosphate of ATP to the 4'-position of a tetraacyldisaccharide 1-phosphate intermediate (termed DS-1-P) to form tetraacyldisaccharide 1,4'-bis-phosphate (lipid IVA).</text>
</comment>
<evidence type="ECO:0000256" key="8">
    <source>
        <dbReference type="ARBA" id="ARBA00022741"/>
    </source>
</evidence>
<evidence type="ECO:0000256" key="12">
    <source>
        <dbReference type="ARBA" id="ARBA00029757"/>
    </source>
</evidence>
<comment type="similarity">
    <text evidence="13">Belongs to the LpxK family.</text>
</comment>
<dbReference type="Proteomes" id="UP000294914">
    <property type="component" value="Unassembled WGS sequence"/>
</dbReference>
<organism evidence="15 16">
    <name type="scientific">Thiohalophilus thiocyanatoxydans</name>
    <dbReference type="NCBI Taxonomy" id="381308"/>
    <lineage>
        <taxon>Bacteria</taxon>
        <taxon>Pseudomonadati</taxon>
        <taxon>Pseudomonadota</taxon>
        <taxon>Gammaproteobacteria</taxon>
        <taxon>Thiohalomonadales</taxon>
        <taxon>Thiohalophilaceae</taxon>
        <taxon>Thiohalophilus</taxon>
    </lineage>
</organism>
<evidence type="ECO:0000256" key="1">
    <source>
        <dbReference type="ARBA" id="ARBA00002274"/>
    </source>
</evidence>
<dbReference type="GO" id="GO:0005524">
    <property type="term" value="F:ATP binding"/>
    <property type="evidence" value="ECO:0007669"/>
    <property type="project" value="UniProtKB-UniRule"/>
</dbReference>
<evidence type="ECO:0000313" key="15">
    <source>
        <dbReference type="EMBL" id="TDY02942.1"/>
    </source>
</evidence>
<evidence type="ECO:0000256" key="7">
    <source>
        <dbReference type="ARBA" id="ARBA00022679"/>
    </source>
</evidence>
<dbReference type="GO" id="GO:0009029">
    <property type="term" value="F:lipid-A 4'-kinase activity"/>
    <property type="evidence" value="ECO:0007669"/>
    <property type="project" value="UniProtKB-UniRule"/>
</dbReference>
<dbReference type="CDD" id="cd01983">
    <property type="entry name" value="SIMIBI"/>
    <property type="match status" value="1"/>
</dbReference>
<evidence type="ECO:0000256" key="6">
    <source>
        <dbReference type="ARBA" id="ARBA00022556"/>
    </source>
</evidence>
<comment type="caution">
    <text evidence="15">The sequence shown here is derived from an EMBL/GenBank/DDBJ whole genome shotgun (WGS) entry which is preliminary data.</text>
</comment>
<keyword evidence="6 13" id="KW-0441">Lipid A biosynthesis</keyword>
<dbReference type="GO" id="GO:0009245">
    <property type="term" value="P:lipid A biosynthetic process"/>
    <property type="evidence" value="ECO:0007669"/>
    <property type="project" value="UniProtKB-UniRule"/>
</dbReference>
<evidence type="ECO:0000256" key="11">
    <source>
        <dbReference type="ARBA" id="ARBA00023098"/>
    </source>
</evidence>
<name>A0A4R8IPS3_9GAMM</name>
<dbReference type="PANTHER" id="PTHR42724:SF1">
    <property type="entry name" value="TETRAACYLDISACCHARIDE 4'-KINASE, MITOCHONDRIAL-RELATED"/>
    <property type="match status" value="1"/>
</dbReference>
<dbReference type="UniPathway" id="UPA00359">
    <property type="reaction ID" value="UER00482"/>
</dbReference>
<comment type="pathway">
    <text evidence="2 13">Glycolipid biosynthesis; lipid IV(A) biosynthesis; lipid IV(A) from (3R)-3-hydroxytetradecanoyl-[acyl-carrier-protein] and UDP-N-acetyl-alpha-D-glucosamine: step 6/6.</text>
</comment>